<protein>
    <submittedName>
        <fullName evidence="1">Uncharacterized protein</fullName>
    </submittedName>
</protein>
<name>C4YI13_CANAW</name>
<dbReference type="AlphaFoldDB" id="C4YI13"/>
<organism evidence="1 2">
    <name type="scientific">Candida albicans (strain WO-1)</name>
    <name type="common">Yeast</name>
    <dbReference type="NCBI Taxonomy" id="294748"/>
    <lineage>
        <taxon>Eukaryota</taxon>
        <taxon>Fungi</taxon>
        <taxon>Dikarya</taxon>
        <taxon>Ascomycota</taxon>
        <taxon>Saccharomycotina</taxon>
        <taxon>Pichiomycetes</taxon>
        <taxon>Debaryomycetaceae</taxon>
        <taxon>Candida/Lodderomyces clade</taxon>
        <taxon>Candida</taxon>
    </lineage>
</organism>
<evidence type="ECO:0000313" key="2">
    <source>
        <dbReference type="Proteomes" id="UP000001429"/>
    </source>
</evidence>
<gene>
    <name evidence="1" type="ORF">CAWG_03720</name>
</gene>
<dbReference type="VEuPathDB" id="FungiDB:CAWG_03720"/>
<accession>C4YI13</accession>
<keyword evidence="2" id="KW-1185">Reference proteome</keyword>
<evidence type="ECO:0000313" key="1">
    <source>
        <dbReference type="EMBL" id="EEQ45395.1"/>
    </source>
</evidence>
<dbReference type="PaxDb" id="5476-C4YI13"/>
<dbReference type="Proteomes" id="UP000001429">
    <property type="component" value="Chromosome 4"/>
</dbReference>
<proteinExistence type="predicted"/>
<reference evidence="1 2" key="1">
    <citation type="journal article" date="2009" name="Nature">
        <title>Evolution of pathogenicity and sexual reproduction in eight Candida genomes.</title>
        <authorList>
            <person name="Butler G."/>
            <person name="Rasmussen M.D."/>
            <person name="Lin M.F."/>
            <person name="Santos M.A."/>
            <person name="Sakthikumar S."/>
            <person name="Munro C.A."/>
            <person name="Rheinbay E."/>
            <person name="Grabherr M."/>
            <person name="Forche A."/>
            <person name="Reedy J.L."/>
            <person name="Agrafioti I."/>
            <person name="Arnaud M.B."/>
            <person name="Bates S."/>
            <person name="Brown A.J."/>
            <person name="Brunke S."/>
            <person name="Costanzo M.C."/>
            <person name="Fitzpatrick D.A."/>
            <person name="de Groot P.W."/>
            <person name="Harris D."/>
            <person name="Hoyer L.L."/>
            <person name="Hube B."/>
            <person name="Klis F.M."/>
            <person name="Kodira C."/>
            <person name="Lennard N."/>
            <person name="Logue M.E."/>
            <person name="Martin R."/>
            <person name="Neiman A.M."/>
            <person name="Nikolaou E."/>
            <person name="Quail M.A."/>
            <person name="Quinn J."/>
            <person name="Santos M.C."/>
            <person name="Schmitzberger F.F."/>
            <person name="Sherlock G."/>
            <person name="Shah P."/>
            <person name="Silverstein K.A."/>
            <person name="Skrzypek M.S."/>
            <person name="Soll D."/>
            <person name="Staggs R."/>
            <person name="Stansfield I."/>
            <person name="Stumpf M.P."/>
            <person name="Sudbery P.E."/>
            <person name="Srikantha T."/>
            <person name="Zeng Q."/>
            <person name="Berman J."/>
            <person name="Berriman M."/>
            <person name="Heitman J."/>
            <person name="Gow N.A."/>
            <person name="Lorenz M.C."/>
            <person name="Birren B.W."/>
            <person name="Kellis M."/>
            <person name="Cuomo C.A."/>
        </authorList>
    </citation>
    <scope>NUCLEOTIDE SEQUENCE [LARGE SCALE GENOMIC DNA]</scope>
    <source>
        <strain evidence="1 2">WO-1</strain>
    </source>
</reference>
<dbReference type="HOGENOM" id="CLU_066156_0_0_1"/>
<dbReference type="OrthoDB" id="4028234at2759"/>
<sequence length="237" mass="27343">MDDTLANIDSTVLRSTRDEALKIEELSVEDAMNSMIPDQTPEMNQLIEEEVPLLIELAKENANFEFPVNERLNCLMQDFLKQPSIKKELINAHPHFIALLKHPHMDPNFCSRIFDEGYLNKHFDRKEFENNKDLLASNPGPTEPKPKNKKYSLETIEFVSYTETKKSTKDIVDQYDTAPLSIQLMTEAIPANTRIMKFFFPDSLPDNLRAKSISKDFTIDELKLFFKTTGKSPIQSR</sequence>
<dbReference type="EMBL" id="CH672349">
    <property type="protein sequence ID" value="EEQ45395.1"/>
    <property type="molecule type" value="Genomic_DNA"/>
</dbReference>